<proteinExistence type="predicted"/>
<accession>A0A653EQJ8</accession>
<gene>
    <name evidence="1" type="ORF">BIN_B_03054</name>
</gene>
<dbReference type="AlphaFoldDB" id="A0A653EQJ8"/>
<name>A0A653EQJ8_9MYCO</name>
<evidence type="ECO:0000313" key="1">
    <source>
        <dbReference type="EMBL" id="VTO99582.1"/>
    </source>
</evidence>
<sequence>MPAVDIDAMLQRLRASLGAGPPPGWPPRSFGGAVPPATEWTGVASAAARSASDNLDARRQILSNAHASVGPIVQNGGQVSLNARSRLDAIYNQWLADKAALDPVATTPAGKIALLRAGALRIGEAQAVVRGAQAQFASLAGQVETITASLSTARSNKPATGGVQAVDYTEVPEAPRIPPPESPWEYNLDFTSDVEAGSSKYPGVRSAGEVTSIDDVWNELNRCFNCNFPMGGAPKNLPKVGDELPLEIRMAGQKLPANFPVRVTQVARSANDINIEFVTLPGHVDGPGSTIHFRFYEGGGQLHLGIRGYITQGPGSEDIPILSPGLRTGYTGVAMGVWQPYIDRVTRHVAEAKGLMTYGGR</sequence>
<reference evidence="1" key="1">
    <citation type="submission" date="2019-05" db="EMBL/GenBank/DDBJ databases">
        <authorList>
            <person name="Naeem R."/>
            <person name="Antony C."/>
            <person name="Guan Q."/>
        </authorList>
    </citation>
    <scope>NUCLEOTIDE SEQUENCE</scope>
    <source>
        <strain evidence="1">2</strain>
    </source>
</reference>
<protein>
    <submittedName>
        <fullName evidence="1">Uncharacterized protein</fullName>
    </submittedName>
</protein>
<organism evidence="1">
    <name type="scientific">Mycobacterium riyadhense</name>
    <dbReference type="NCBI Taxonomy" id="486698"/>
    <lineage>
        <taxon>Bacteria</taxon>
        <taxon>Bacillati</taxon>
        <taxon>Actinomycetota</taxon>
        <taxon>Actinomycetes</taxon>
        <taxon>Mycobacteriales</taxon>
        <taxon>Mycobacteriaceae</taxon>
        <taxon>Mycobacterium</taxon>
    </lineage>
</organism>
<dbReference type="EMBL" id="LR589094">
    <property type="protein sequence ID" value="VTO99582.1"/>
    <property type="molecule type" value="Genomic_DNA"/>
</dbReference>